<keyword evidence="3" id="KW-0804">Transcription</keyword>
<dbReference type="OrthoDB" id="6155297at2"/>
<protein>
    <recommendedName>
        <fullName evidence="4">HTH crp-type domain-containing protein</fullName>
    </recommendedName>
</protein>
<feature type="domain" description="HTH crp-type" evidence="4">
    <location>
        <begin position="151"/>
        <end position="224"/>
    </location>
</feature>
<dbReference type="GO" id="GO:0003677">
    <property type="term" value="F:DNA binding"/>
    <property type="evidence" value="ECO:0007669"/>
    <property type="project" value="UniProtKB-KW"/>
</dbReference>
<reference evidence="5 6" key="1">
    <citation type="journal article" date="2016" name="Front. Microbiol.">
        <title>Genomic Resource of Rice Seed Associated Bacteria.</title>
        <authorList>
            <person name="Midha S."/>
            <person name="Bansal K."/>
            <person name="Sharma S."/>
            <person name="Kumar N."/>
            <person name="Patil P.P."/>
            <person name="Chaudhry V."/>
            <person name="Patil P.B."/>
        </authorList>
    </citation>
    <scope>NUCLEOTIDE SEQUENCE [LARGE SCALE GENOMIC DNA]</scope>
    <source>
        <strain evidence="5 6">NS334</strain>
    </source>
</reference>
<keyword evidence="1" id="KW-0805">Transcription regulation</keyword>
<sequence>MTDDGCHSALQGTAFVRTRLLAAEDRQALVEIATAPRRFKAGVDLVSEGVRTDAIFVITEGWACRYKITRDGARQITGLVVPGDVCNLDSFMLPQVNFGVRTLTAGAASGLPRERVQALAAERPAIARAFTWFTIVENSVLSEWALSLGRQSARERLAHLLCELAVRLGGTRGDAPSYELPVTQEQLADALGLTSVHVNRTLQQLRADGLVAIEARRVTLPDLAALRRVGDFDAPYLHAEAFSGEEESWARQAR</sequence>
<evidence type="ECO:0000313" key="5">
    <source>
        <dbReference type="EMBL" id="KTT71689.1"/>
    </source>
</evidence>
<keyword evidence="6" id="KW-1185">Reference proteome</keyword>
<dbReference type="PROSITE" id="PS51063">
    <property type="entry name" value="HTH_CRP_2"/>
    <property type="match status" value="1"/>
</dbReference>
<dbReference type="SMART" id="SM00419">
    <property type="entry name" value="HTH_CRP"/>
    <property type="match status" value="1"/>
</dbReference>
<dbReference type="RefSeq" id="WP_058755829.1">
    <property type="nucleotide sequence ID" value="NZ_LDTB01000036.1"/>
</dbReference>
<keyword evidence="2" id="KW-0238">DNA-binding</keyword>
<dbReference type="Gene3D" id="2.60.120.10">
    <property type="entry name" value="Jelly Rolls"/>
    <property type="match status" value="1"/>
</dbReference>
<dbReference type="InterPro" id="IPR036388">
    <property type="entry name" value="WH-like_DNA-bd_sf"/>
</dbReference>
<dbReference type="PANTHER" id="PTHR24567">
    <property type="entry name" value="CRP FAMILY TRANSCRIPTIONAL REGULATORY PROTEIN"/>
    <property type="match status" value="1"/>
</dbReference>
<dbReference type="GO" id="GO:0005829">
    <property type="term" value="C:cytosol"/>
    <property type="evidence" value="ECO:0007669"/>
    <property type="project" value="TreeGrafter"/>
</dbReference>
<dbReference type="InterPro" id="IPR018490">
    <property type="entry name" value="cNMP-bd_dom_sf"/>
</dbReference>
<dbReference type="AlphaFoldDB" id="A0A147I204"/>
<dbReference type="SUPFAM" id="SSF51206">
    <property type="entry name" value="cAMP-binding domain-like"/>
    <property type="match status" value="1"/>
</dbReference>
<dbReference type="GO" id="GO:0003700">
    <property type="term" value="F:DNA-binding transcription factor activity"/>
    <property type="evidence" value="ECO:0007669"/>
    <property type="project" value="TreeGrafter"/>
</dbReference>
<dbReference type="InterPro" id="IPR014710">
    <property type="entry name" value="RmlC-like_jellyroll"/>
</dbReference>
<dbReference type="Pfam" id="PF13545">
    <property type="entry name" value="HTH_Crp_2"/>
    <property type="match status" value="1"/>
</dbReference>
<evidence type="ECO:0000259" key="4">
    <source>
        <dbReference type="PROSITE" id="PS51063"/>
    </source>
</evidence>
<dbReference type="InterPro" id="IPR050397">
    <property type="entry name" value="Env_Response_Regulators"/>
</dbReference>
<evidence type="ECO:0000256" key="1">
    <source>
        <dbReference type="ARBA" id="ARBA00023015"/>
    </source>
</evidence>
<comment type="caution">
    <text evidence="5">The sequence shown here is derived from an EMBL/GenBank/DDBJ whole genome shotgun (WGS) entry which is preliminary data.</text>
</comment>
<evidence type="ECO:0000256" key="3">
    <source>
        <dbReference type="ARBA" id="ARBA00023163"/>
    </source>
</evidence>
<accession>A0A147I204</accession>
<dbReference type="PATRIC" id="fig|869719.3.peg.1863"/>
<evidence type="ECO:0000256" key="2">
    <source>
        <dbReference type="ARBA" id="ARBA00023125"/>
    </source>
</evidence>
<dbReference type="InterPro" id="IPR036390">
    <property type="entry name" value="WH_DNA-bd_sf"/>
</dbReference>
<dbReference type="Pfam" id="PF00027">
    <property type="entry name" value="cNMP_binding"/>
    <property type="match status" value="1"/>
</dbReference>
<name>A0A147I204_9SPHN</name>
<dbReference type="CDD" id="cd00038">
    <property type="entry name" value="CAP_ED"/>
    <property type="match status" value="1"/>
</dbReference>
<dbReference type="InterPro" id="IPR012318">
    <property type="entry name" value="HTH_CRP"/>
</dbReference>
<gene>
    <name evidence="5" type="ORF">NS334_09995</name>
</gene>
<dbReference type="PANTHER" id="PTHR24567:SF68">
    <property type="entry name" value="DNA-BINDING TRANSCRIPTIONAL DUAL REGULATOR CRP"/>
    <property type="match status" value="1"/>
</dbReference>
<evidence type="ECO:0000313" key="6">
    <source>
        <dbReference type="Proteomes" id="UP000074310"/>
    </source>
</evidence>
<dbReference type="SUPFAM" id="SSF46785">
    <property type="entry name" value="Winged helix' DNA-binding domain"/>
    <property type="match status" value="1"/>
</dbReference>
<dbReference type="Gene3D" id="1.10.10.10">
    <property type="entry name" value="Winged helix-like DNA-binding domain superfamily/Winged helix DNA-binding domain"/>
    <property type="match status" value="1"/>
</dbReference>
<dbReference type="InterPro" id="IPR000595">
    <property type="entry name" value="cNMP-bd_dom"/>
</dbReference>
<proteinExistence type="predicted"/>
<dbReference type="SMART" id="SM00100">
    <property type="entry name" value="cNMP"/>
    <property type="match status" value="1"/>
</dbReference>
<dbReference type="EMBL" id="LDTB01000036">
    <property type="protein sequence ID" value="KTT71689.1"/>
    <property type="molecule type" value="Genomic_DNA"/>
</dbReference>
<dbReference type="Proteomes" id="UP000074310">
    <property type="component" value="Unassembled WGS sequence"/>
</dbReference>
<organism evidence="5 6">
    <name type="scientific">Sphingomonas endophytica</name>
    <dbReference type="NCBI Taxonomy" id="869719"/>
    <lineage>
        <taxon>Bacteria</taxon>
        <taxon>Pseudomonadati</taxon>
        <taxon>Pseudomonadota</taxon>
        <taxon>Alphaproteobacteria</taxon>
        <taxon>Sphingomonadales</taxon>
        <taxon>Sphingomonadaceae</taxon>
        <taxon>Sphingomonas</taxon>
    </lineage>
</organism>